<evidence type="ECO:0000313" key="10">
    <source>
        <dbReference type="EMBL" id="BBM87356.1"/>
    </source>
</evidence>
<evidence type="ECO:0000256" key="2">
    <source>
        <dbReference type="ARBA" id="ARBA00001964"/>
    </source>
</evidence>
<keyword evidence="11" id="KW-1185">Reference proteome</keyword>
<dbReference type="CDD" id="cd02004">
    <property type="entry name" value="TPP_BZL_OCoD_HPCL"/>
    <property type="match status" value="1"/>
</dbReference>
<protein>
    <submittedName>
        <fullName evidence="10">Acetolactate synthase</fullName>
    </submittedName>
</protein>
<accession>A0A5S9ITJ4</accession>
<dbReference type="InterPro" id="IPR012001">
    <property type="entry name" value="Thiamin_PyroP_enz_TPP-bd_dom"/>
</dbReference>
<dbReference type="OrthoDB" id="4494979at2"/>
<gene>
    <name evidence="10" type="ORF">UABAM_05765</name>
</gene>
<dbReference type="RefSeq" id="WP_151971378.1">
    <property type="nucleotide sequence ID" value="NZ_AP019860.1"/>
</dbReference>
<dbReference type="SUPFAM" id="SSF52518">
    <property type="entry name" value="Thiamin diphosphate-binding fold (THDP-binding)"/>
    <property type="match status" value="2"/>
</dbReference>
<evidence type="ECO:0000256" key="6">
    <source>
        <dbReference type="RuleBase" id="RU362132"/>
    </source>
</evidence>
<name>A0A5S9ITJ4_UABAM</name>
<dbReference type="EMBL" id="AP019860">
    <property type="protein sequence ID" value="BBM87356.1"/>
    <property type="molecule type" value="Genomic_DNA"/>
</dbReference>
<dbReference type="InterPro" id="IPR029035">
    <property type="entry name" value="DHS-like_NAD/FAD-binding_dom"/>
</dbReference>
<evidence type="ECO:0000256" key="3">
    <source>
        <dbReference type="ARBA" id="ARBA00007812"/>
    </source>
</evidence>
<dbReference type="Pfam" id="PF02775">
    <property type="entry name" value="TPP_enzyme_C"/>
    <property type="match status" value="1"/>
</dbReference>
<dbReference type="FunFam" id="3.40.50.970:FF:000007">
    <property type="entry name" value="Acetolactate synthase"/>
    <property type="match status" value="1"/>
</dbReference>
<evidence type="ECO:0000256" key="5">
    <source>
        <dbReference type="ARBA" id="ARBA00023052"/>
    </source>
</evidence>
<dbReference type="AlphaFoldDB" id="A0A5S9ITJ4"/>
<dbReference type="SUPFAM" id="SSF52467">
    <property type="entry name" value="DHS-like NAD/FAD-binding domain"/>
    <property type="match status" value="1"/>
</dbReference>
<proteinExistence type="inferred from homology"/>
<keyword evidence="5 6" id="KW-0786">Thiamine pyrophosphate</keyword>
<dbReference type="GO" id="GO:0050660">
    <property type="term" value="F:flavin adenine dinucleotide binding"/>
    <property type="evidence" value="ECO:0007669"/>
    <property type="project" value="TreeGrafter"/>
</dbReference>
<dbReference type="Gene3D" id="3.40.50.970">
    <property type="match status" value="2"/>
</dbReference>
<reference evidence="10 11" key="1">
    <citation type="submission" date="2019-08" db="EMBL/GenBank/DDBJ databases">
        <title>Complete genome sequence of Candidatus Uab amorphum.</title>
        <authorList>
            <person name="Shiratori T."/>
            <person name="Suzuki S."/>
            <person name="Kakizawa Y."/>
            <person name="Ishida K."/>
        </authorList>
    </citation>
    <scope>NUCLEOTIDE SEQUENCE [LARGE SCALE GENOMIC DNA]</scope>
    <source>
        <strain evidence="10 11">SRT547</strain>
    </source>
</reference>
<evidence type="ECO:0000313" key="11">
    <source>
        <dbReference type="Proteomes" id="UP000326354"/>
    </source>
</evidence>
<dbReference type="KEGG" id="uam:UABAM_05765"/>
<dbReference type="Gene3D" id="3.40.50.1220">
    <property type="entry name" value="TPP-binding domain"/>
    <property type="match status" value="1"/>
</dbReference>
<comment type="similarity">
    <text evidence="3 6">Belongs to the TPP enzyme family.</text>
</comment>
<feature type="domain" description="Thiamine pyrophosphate enzyme central" evidence="7">
    <location>
        <begin position="224"/>
        <end position="352"/>
    </location>
</feature>
<evidence type="ECO:0000256" key="4">
    <source>
        <dbReference type="ARBA" id="ARBA00022723"/>
    </source>
</evidence>
<dbReference type="PROSITE" id="PS00187">
    <property type="entry name" value="TPP_ENZYMES"/>
    <property type="match status" value="1"/>
</dbReference>
<comment type="cofactor">
    <cofactor evidence="2">
        <name>thiamine diphosphate</name>
        <dbReference type="ChEBI" id="CHEBI:58937"/>
    </cofactor>
</comment>
<dbReference type="PANTHER" id="PTHR18968:SF166">
    <property type="entry name" value="2-HYDROXYACYL-COA LYASE 2"/>
    <property type="match status" value="1"/>
</dbReference>
<dbReference type="GO" id="GO:0000287">
    <property type="term" value="F:magnesium ion binding"/>
    <property type="evidence" value="ECO:0007669"/>
    <property type="project" value="InterPro"/>
</dbReference>
<feature type="domain" description="Thiamine pyrophosphate enzyme TPP-binding" evidence="8">
    <location>
        <begin position="417"/>
        <end position="560"/>
    </location>
</feature>
<dbReference type="CDD" id="cd07035">
    <property type="entry name" value="TPP_PYR_POX_like"/>
    <property type="match status" value="1"/>
</dbReference>
<dbReference type="GO" id="GO:0009099">
    <property type="term" value="P:L-valine biosynthetic process"/>
    <property type="evidence" value="ECO:0007669"/>
    <property type="project" value="TreeGrafter"/>
</dbReference>
<dbReference type="PANTHER" id="PTHR18968">
    <property type="entry name" value="THIAMINE PYROPHOSPHATE ENZYMES"/>
    <property type="match status" value="1"/>
</dbReference>
<dbReference type="GO" id="GO:0009097">
    <property type="term" value="P:isoleucine biosynthetic process"/>
    <property type="evidence" value="ECO:0007669"/>
    <property type="project" value="TreeGrafter"/>
</dbReference>
<dbReference type="Proteomes" id="UP000326354">
    <property type="component" value="Chromosome"/>
</dbReference>
<feature type="domain" description="Thiamine pyrophosphate enzyme N-terminal TPP-binding" evidence="9">
    <location>
        <begin position="5"/>
        <end position="118"/>
    </location>
</feature>
<dbReference type="InterPro" id="IPR011766">
    <property type="entry name" value="TPP_enzyme_TPP-bd"/>
</dbReference>
<comment type="cofactor">
    <cofactor evidence="1">
        <name>Mg(2+)</name>
        <dbReference type="ChEBI" id="CHEBI:18420"/>
    </cofactor>
</comment>
<keyword evidence="4" id="KW-0479">Metal-binding</keyword>
<dbReference type="Pfam" id="PF02776">
    <property type="entry name" value="TPP_enzyme_N"/>
    <property type="match status" value="1"/>
</dbReference>
<sequence length="575" mass="62791">MDYAGNLIASFLHRQGVQFLFTLCGGHISPILVGAKQKGIRVVDVRDEVTAVFAADAVARLTGIPGVAAVTAGPGLTNTITAVKNAQMAQSPVVIFGGATATMLKGRGSLQDIDQMALMKPHTKLALTVKSVREILPKLEKAFVTCQEGIPGPVFIEIPVDLLYAESVVRDWYGIKEEKGKNIRASLFQAYLKRHVKKIFSGVNWQPSFRELKVASFAPRKKDIDAMVRCIHQAQRPVMLVGSQATLHPQNANALQQAIVKLGIPTYLSGMARGLLGKQCPLQLRHRRRQALKESDLVILVGVPCDFRMNYGRHIPAQAKYISINRSAKDLRKNRVPDLGVLCDPGNFLLELARFCENNSFAEGWLQSLKQRDAQRDEEISHQGQEETTGVNPLHLFQHLEKLMSEKSIIVADGGDFVATASYILRPQPLSWLDPGAFGTLGVGAGFALGAKLCRPDAEVWIVYGDGSVGYSLCEWDTFVRHNVPVIAVVGNDACWSQIAREQVQIFADDVGTVLEHSSYEKVVAGFGAEGLLLDQANKIPDIVKEAQEKCAAGKPVLINAIIGKTDFRKGSISI</sequence>
<dbReference type="GO" id="GO:0030976">
    <property type="term" value="F:thiamine pyrophosphate binding"/>
    <property type="evidence" value="ECO:0007669"/>
    <property type="project" value="InterPro"/>
</dbReference>
<dbReference type="InterPro" id="IPR045229">
    <property type="entry name" value="TPP_enz"/>
</dbReference>
<dbReference type="InterPro" id="IPR012000">
    <property type="entry name" value="Thiamin_PyroP_enz_cen_dom"/>
</dbReference>
<dbReference type="Pfam" id="PF00205">
    <property type="entry name" value="TPP_enzyme_M"/>
    <property type="match status" value="1"/>
</dbReference>
<evidence type="ECO:0000259" key="7">
    <source>
        <dbReference type="Pfam" id="PF00205"/>
    </source>
</evidence>
<dbReference type="InterPro" id="IPR000399">
    <property type="entry name" value="TPP-bd_CS"/>
</dbReference>
<dbReference type="GO" id="GO:0005948">
    <property type="term" value="C:acetolactate synthase complex"/>
    <property type="evidence" value="ECO:0007669"/>
    <property type="project" value="TreeGrafter"/>
</dbReference>
<dbReference type="GO" id="GO:0003984">
    <property type="term" value="F:acetolactate synthase activity"/>
    <property type="evidence" value="ECO:0007669"/>
    <property type="project" value="TreeGrafter"/>
</dbReference>
<evidence type="ECO:0000259" key="9">
    <source>
        <dbReference type="Pfam" id="PF02776"/>
    </source>
</evidence>
<dbReference type="InterPro" id="IPR029061">
    <property type="entry name" value="THDP-binding"/>
</dbReference>
<evidence type="ECO:0000259" key="8">
    <source>
        <dbReference type="Pfam" id="PF02775"/>
    </source>
</evidence>
<organism evidence="10 11">
    <name type="scientific">Uabimicrobium amorphum</name>
    <dbReference type="NCBI Taxonomy" id="2596890"/>
    <lineage>
        <taxon>Bacteria</taxon>
        <taxon>Pseudomonadati</taxon>
        <taxon>Planctomycetota</taxon>
        <taxon>Candidatus Uabimicrobiia</taxon>
        <taxon>Candidatus Uabimicrobiales</taxon>
        <taxon>Candidatus Uabimicrobiaceae</taxon>
        <taxon>Candidatus Uabimicrobium</taxon>
    </lineage>
</organism>
<evidence type="ECO:0000256" key="1">
    <source>
        <dbReference type="ARBA" id="ARBA00001946"/>
    </source>
</evidence>